<keyword evidence="1" id="KW-0472">Membrane</keyword>
<proteinExistence type="predicted"/>
<dbReference type="Proteomes" id="UP000257080">
    <property type="component" value="Unassembled WGS sequence"/>
</dbReference>
<dbReference type="EMBL" id="NBXE01000008">
    <property type="protein sequence ID" value="RFA28622.1"/>
    <property type="molecule type" value="Genomic_DNA"/>
</dbReference>
<keyword evidence="1" id="KW-0812">Transmembrane</keyword>
<dbReference type="AlphaFoldDB" id="A0A3E0WCJ6"/>
<sequence length="72" mass="7953">METVQIIAVVAACLLGWIVISFAFALVVGRLIANAKREQRLEREWSRAHPAETFNHAGASLLDAPPERATLR</sequence>
<accession>A0A3E0WCJ6</accession>
<reference evidence="2 3" key="1">
    <citation type="submission" date="2017-04" db="EMBL/GenBank/DDBJ databases">
        <title>Comparative genome analysis of Subtercola boreus.</title>
        <authorList>
            <person name="Cho Y.-J."/>
            <person name="Cho A."/>
            <person name="Kim O.-S."/>
            <person name="Lee J.-I."/>
        </authorList>
    </citation>
    <scope>NUCLEOTIDE SEQUENCE [LARGE SCALE GENOMIC DNA]</scope>
    <source>
        <strain evidence="2 3">P28004</strain>
    </source>
</reference>
<evidence type="ECO:0000313" key="3">
    <source>
        <dbReference type="Proteomes" id="UP000257080"/>
    </source>
</evidence>
<dbReference type="RefSeq" id="WP_116417418.1">
    <property type="nucleotide sequence ID" value="NZ_NBXC01000008.1"/>
</dbReference>
<organism evidence="2 3">
    <name type="scientific">Subtercola boreus</name>
    <dbReference type="NCBI Taxonomy" id="120213"/>
    <lineage>
        <taxon>Bacteria</taxon>
        <taxon>Bacillati</taxon>
        <taxon>Actinomycetota</taxon>
        <taxon>Actinomycetes</taxon>
        <taxon>Micrococcales</taxon>
        <taxon>Microbacteriaceae</taxon>
        <taxon>Subtercola</taxon>
    </lineage>
</organism>
<feature type="transmembrane region" description="Helical" evidence="1">
    <location>
        <begin position="6"/>
        <end position="33"/>
    </location>
</feature>
<protein>
    <submittedName>
        <fullName evidence="2">Uncharacterized protein</fullName>
    </submittedName>
</protein>
<keyword evidence="1" id="KW-1133">Transmembrane helix</keyword>
<name>A0A3E0WCJ6_9MICO</name>
<evidence type="ECO:0000313" key="2">
    <source>
        <dbReference type="EMBL" id="RFA28622.1"/>
    </source>
</evidence>
<evidence type="ECO:0000256" key="1">
    <source>
        <dbReference type="SAM" id="Phobius"/>
    </source>
</evidence>
<gene>
    <name evidence="2" type="ORF">B7R25_02515</name>
</gene>
<comment type="caution">
    <text evidence="2">The sequence shown here is derived from an EMBL/GenBank/DDBJ whole genome shotgun (WGS) entry which is preliminary data.</text>
</comment>